<evidence type="ECO:0000313" key="4">
    <source>
        <dbReference type="EMBL" id="MFC3210924.1"/>
    </source>
</evidence>
<protein>
    <submittedName>
        <fullName evidence="4">Sugar transferase</fullName>
        <ecNumber evidence="4">2.7.8.-</ecNumber>
    </submittedName>
</protein>
<sequence length="205" mass="23623">MRKKPAEYVKEVMIRVFDIFLSIAGIIILSPLLLLIALAVILDSGYPVLFKQERVGLHKRHFRILKFRTMTNNSAGTLITVGADCRVTRIGKFLRATKMDELPQLFNVIKGDMALVGPRPEVPEYVKHYLDAENDIFSVRPGITDYASILYRRECDLLGEASDPEYIYINEVMRDKLRINLEYMSRRSLWGNLKVILLTVVMLFK</sequence>
<evidence type="ECO:0000256" key="1">
    <source>
        <dbReference type="ARBA" id="ARBA00006464"/>
    </source>
</evidence>
<dbReference type="EC" id="2.7.8.-" evidence="4"/>
<feature type="domain" description="Bacterial sugar transferase" evidence="3">
    <location>
        <begin position="15"/>
        <end position="204"/>
    </location>
</feature>
<keyword evidence="4" id="KW-0808">Transferase</keyword>
<dbReference type="GO" id="GO:0016740">
    <property type="term" value="F:transferase activity"/>
    <property type="evidence" value="ECO:0007669"/>
    <property type="project" value="UniProtKB-KW"/>
</dbReference>
<keyword evidence="5" id="KW-1185">Reference proteome</keyword>
<dbReference type="PANTHER" id="PTHR30576:SF20">
    <property type="entry name" value="QUINOVOSAMINEPHOSPHOTRANSFERAE-RELATED"/>
    <property type="match status" value="1"/>
</dbReference>
<name>A0ABV7KN77_PLAOK</name>
<dbReference type="Pfam" id="PF02397">
    <property type="entry name" value="Bac_transf"/>
    <property type="match status" value="1"/>
</dbReference>
<dbReference type="RefSeq" id="WP_117314136.1">
    <property type="nucleotide sequence ID" value="NZ_JBHRUJ010000014.1"/>
</dbReference>
<comment type="caution">
    <text evidence="4">The sequence shown here is derived from an EMBL/GenBank/DDBJ whole genome shotgun (WGS) entry which is preliminary data.</text>
</comment>
<keyword evidence="2" id="KW-0812">Transmembrane</keyword>
<dbReference type="InterPro" id="IPR003362">
    <property type="entry name" value="Bact_transf"/>
</dbReference>
<dbReference type="Proteomes" id="UP001595625">
    <property type="component" value="Unassembled WGS sequence"/>
</dbReference>
<proteinExistence type="inferred from homology"/>
<keyword evidence="2" id="KW-1133">Transmembrane helix</keyword>
<gene>
    <name evidence="4" type="ORF">ACFOEJ_07580</name>
</gene>
<dbReference type="PANTHER" id="PTHR30576">
    <property type="entry name" value="COLANIC BIOSYNTHESIS UDP-GLUCOSE LIPID CARRIER TRANSFERASE"/>
    <property type="match status" value="1"/>
</dbReference>
<accession>A0ABV7KN77</accession>
<feature type="transmembrane region" description="Helical" evidence="2">
    <location>
        <begin position="20"/>
        <end position="42"/>
    </location>
</feature>
<organism evidence="4 5">
    <name type="scientific">Planomicrobium okeanokoites</name>
    <name type="common">Planococcus okeanokoites</name>
    <name type="synonym">Flavobacterium okeanokoites</name>
    <dbReference type="NCBI Taxonomy" id="244"/>
    <lineage>
        <taxon>Bacteria</taxon>
        <taxon>Bacillati</taxon>
        <taxon>Bacillota</taxon>
        <taxon>Bacilli</taxon>
        <taxon>Bacillales</taxon>
        <taxon>Caryophanaceae</taxon>
        <taxon>Planomicrobium</taxon>
    </lineage>
</organism>
<evidence type="ECO:0000259" key="3">
    <source>
        <dbReference type="Pfam" id="PF02397"/>
    </source>
</evidence>
<evidence type="ECO:0000313" key="5">
    <source>
        <dbReference type="Proteomes" id="UP001595625"/>
    </source>
</evidence>
<reference evidence="5" key="1">
    <citation type="journal article" date="2019" name="Int. J. Syst. Evol. Microbiol.">
        <title>The Global Catalogue of Microorganisms (GCM) 10K type strain sequencing project: providing services to taxonomists for standard genome sequencing and annotation.</title>
        <authorList>
            <consortium name="The Broad Institute Genomics Platform"/>
            <consortium name="The Broad Institute Genome Sequencing Center for Infectious Disease"/>
            <person name="Wu L."/>
            <person name="Ma J."/>
        </authorList>
    </citation>
    <scope>NUCLEOTIDE SEQUENCE [LARGE SCALE GENOMIC DNA]</scope>
    <source>
        <strain evidence="5">CCM 320</strain>
    </source>
</reference>
<keyword evidence="2" id="KW-0472">Membrane</keyword>
<dbReference type="EMBL" id="JBHRUJ010000014">
    <property type="protein sequence ID" value="MFC3210924.1"/>
    <property type="molecule type" value="Genomic_DNA"/>
</dbReference>
<comment type="similarity">
    <text evidence="1">Belongs to the bacterial sugar transferase family.</text>
</comment>
<evidence type="ECO:0000256" key="2">
    <source>
        <dbReference type="SAM" id="Phobius"/>
    </source>
</evidence>